<comment type="caution">
    <text evidence="1">The sequence shown here is derived from an EMBL/GenBank/DDBJ whole genome shotgun (WGS) entry which is preliminary data.</text>
</comment>
<gene>
    <name evidence="1" type="ORF">HPB47_020501</name>
</gene>
<dbReference type="EMBL" id="JABSTQ010009115">
    <property type="protein sequence ID" value="KAG0432797.1"/>
    <property type="molecule type" value="Genomic_DNA"/>
</dbReference>
<name>A0AC60QF64_IXOPE</name>
<keyword evidence="2" id="KW-1185">Reference proteome</keyword>
<proteinExistence type="predicted"/>
<dbReference type="Proteomes" id="UP000805193">
    <property type="component" value="Unassembled WGS sequence"/>
</dbReference>
<sequence length="103" mass="10958">ASTHALVTARSYWLAPAMAELTTQPTERLSSATSPQGAEQPRGDDHSPPGGYGSPPDVIIIYGLGGLLGCIPALAGFDLDERRTSVRSRIATAWYTFKTPSQQ</sequence>
<organism evidence="1 2">
    <name type="scientific">Ixodes persulcatus</name>
    <name type="common">Taiga tick</name>
    <dbReference type="NCBI Taxonomy" id="34615"/>
    <lineage>
        <taxon>Eukaryota</taxon>
        <taxon>Metazoa</taxon>
        <taxon>Ecdysozoa</taxon>
        <taxon>Arthropoda</taxon>
        <taxon>Chelicerata</taxon>
        <taxon>Arachnida</taxon>
        <taxon>Acari</taxon>
        <taxon>Parasitiformes</taxon>
        <taxon>Ixodida</taxon>
        <taxon>Ixodoidea</taxon>
        <taxon>Ixodidae</taxon>
        <taxon>Ixodinae</taxon>
        <taxon>Ixodes</taxon>
    </lineage>
</organism>
<accession>A0AC60QF64</accession>
<evidence type="ECO:0000313" key="1">
    <source>
        <dbReference type="EMBL" id="KAG0432797.1"/>
    </source>
</evidence>
<feature type="non-terminal residue" evidence="1">
    <location>
        <position position="1"/>
    </location>
</feature>
<protein>
    <submittedName>
        <fullName evidence="1">Uncharacterized protein</fullName>
    </submittedName>
</protein>
<evidence type="ECO:0000313" key="2">
    <source>
        <dbReference type="Proteomes" id="UP000805193"/>
    </source>
</evidence>
<reference evidence="1 2" key="1">
    <citation type="journal article" date="2020" name="Cell">
        <title>Large-Scale Comparative Analyses of Tick Genomes Elucidate Their Genetic Diversity and Vector Capacities.</title>
        <authorList>
            <consortium name="Tick Genome and Microbiome Consortium (TIGMIC)"/>
            <person name="Jia N."/>
            <person name="Wang J."/>
            <person name="Shi W."/>
            <person name="Du L."/>
            <person name="Sun Y."/>
            <person name="Zhan W."/>
            <person name="Jiang J.F."/>
            <person name="Wang Q."/>
            <person name="Zhang B."/>
            <person name="Ji P."/>
            <person name="Bell-Sakyi L."/>
            <person name="Cui X.M."/>
            <person name="Yuan T.T."/>
            <person name="Jiang B.G."/>
            <person name="Yang W.F."/>
            <person name="Lam T.T."/>
            <person name="Chang Q.C."/>
            <person name="Ding S.J."/>
            <person name="Wang X.J."/>
            <person name="Zhu J.G."/>
            <person name="Ruan X.D."/>
            <person name="Zhao L."/>
            <person name="Wei J.T."/>
            <person name="Ye R.Z."/>
            <person name="Que T.C."/>
            <person name="Du C.H."/>
            <person name="Zhou Y.H."/>
            <person name="Cheng J.X."/>
            <person name="Dai P.F."/>
            <person name="Guo W.B."/>
            <person name="Han X.H."/>
            <person name="Huang E.J."/>
            <person name="Li L.F."/>
            <person name="Wei W."/>
            <person name="Gao Y.C."/>
            <person name="Liu J.Z."/>
            <person name="Shao H.Z."/>
            <person name="Wang X."/>
            <person name="Wang C.C."/>
            <person name="Yang T.C."/>
            <person name="Huo Q.B."/>
            <person name="Li W."/>
            <person name="Chen H.Y."/>
            <person name="Chen S.E."/>
            <person name="Zhou L.G."/>
            <person name="Ni X.B."/>
            <person name="Tian J.H."/>
            <person name="Sheng Y."/>
            <person name="Liu T."/>
            <person name="Pan Y.S."/>
            <person name="Xia L.Y."/>
            <person name="Li J."/>
            <person name="Zhao F."/>
            <person name="Cao W.C."/>
        </authorList>
    </citation>
    <scope>NUCLEOTIDE SEQUENCE [LARGE SCALE GENOMIC DNA]</scope>
    <source>
        <strain evidence="1">Iper-2018</strain>
    </source>
</reference>